<protein>
    <submittedName>
        <fullName evidence="1">DUF3352 domain-containing protein</fullName>
    </submittedName>
</protein>
<comment type="caution">
    <text evidence="1">The sequence shown here is derived from an EMBL/GenBank/DDBJ whole genome shotgun (WGS) entry which is preliminary data.</text>
</comment>
<gene>
    <name evidence="1" type="ORF">IQ249_04040</name>
</gene>
<sequence length="555" mass="59575">MKLRSFFLILAGIAVVSLSVAGGSVAWVLAQSPFNLLSGGVVANPSAAIFVPKQSPVVVSLLANPDRLEQFAQVAAPINARSRARAELTQIKTGLLANTGADYVRDVQPWLGDEITFALTSPDFDRDSNNGAQPGYLLVAESKDGQLAREFLQAFYAKEAIAGESELVSETYKGVNLIYRRAISDNNSTSASAVVGDRFVLFANHPKVLRAAINNVQAIDRSLENSPPYQKALQTIQTPRIGVATINLPGLNAWISKQPLPPEFDQTLTVTLSLARQGLVAQSAIAGVFDEQTTLPALSAPVQALNYIPTNNTLTAAGADLQQFWEQLSTGLAPSSPFTQILNRLVARGNANLGLDLEGDIFNWVRGEYALSLLPGVAENPPSWLFVAQNNTPEATAGIERLDRLAKEQDLSLGNLALGDKKVTAWTELKTIPGEVSPRLEAKVKGVHTTVGNYEIFSSSLAGMERALGGENAILESKAFKRAIALLPKTNNGYFSLDWDLAQPLIEEKAPLFRAIEFAGRPLFNNLRAIVLSSSGREKGISRASAFLQLGTGDS</sequence>
<keyword evidence="2" id="KW-1185">Reference proteome</keyword>
<accession>A0A8J7AYQ3</accession>
<proteinExistence type="predicted"/>
<evidence type="ECO:0000313" key="1">
    <source>
        <dbReference type="EMBL" id="MBE9115064.1"/>
    </source>
</evidence>
<dbReference type="InterPro" id="IPR021787">
    <property type="entry name" value="DUF3352"/>
</dbReference>
<dbReference type="Proteomes" id="UP000654482">
    <property type="component" value="Unassembled WGS sequence"/>
</dbReference>
<name>A0A8J7AYQ3_9CYAN</name>
<dbReference type="AlphaFoldDB" id="A0A8J7AYQ3"/>
<evidence type="ECO:0000313" key="2">
    <source>
        <dbReference type="Proteomes" id="UP000654482"/>
    </source>
</evidence>
<dbReference type="Pfam" id="PF11832">
    <property type="entry name" value="DUF3352"/>
    <property type="match status" value="1"/>
</dbReference>
<organism evidence="1 2">
    <name type="scientific">Lusitaniella coriacea LEGE 07157</name>
    <dbReference type="NCBI Taxonomy" id="945747"/>
    <lineage>
        <taxon>Bacteria</taxon>
        <taxon>Bacillati</taxon>
        <taxon>Cyanobacteriota</taxon>
        <taxon>Cyanophyceae</taxon>
        <taxon>Spirulinales</taxon>
        <taxon>Lusitaniellaceae</taxon>
        <taxon>Lusitaniella</taxon>
    </lineage>
</organism>
<dbReference type="RefSeq" id="WP_194028150.1">
    <property type="nucleotide sequence ID" value="NZ_JADEWZ010000004.1"/>
</dbReference>
<dbReference type="EMBL" id="JADEWZ010000004">
    <property type="protein sequence ID" value="MBE9115064.1"/>
    <property type="molecule type" value="Genomic_DNA"/>
</dbReference>
<reference evidence="1" key="1">
    <citation type="submission" date="2020-10" db="EMBL/GenBank/DDBJ databases">
        <authorList>
            <person name="Castelo-Branco R."/>
            <person name="Eusebio N."/>
            <person name="Adriana R."/>
            <person name="Vieira A."/>
            <person name="Brugerolle De Fraissinette N."/>
            <person name="Rezende De Castro R."/>
            <person name="Schneider M.P."/>
            <person name="Vasconcelos V."/>
            <person name="Leao P.N."/>
        </authorList>
    </citation>
    <scope>NUCLEOTIDE SEQUENCE</scope>
    <source>
        <strain evidence="1">LEGE 07157</strain>
    </source>
</reference>